<accession>A0A0E9UX63</accession>
<reference evidence="1" key="1">
    <citation type="submission" date="2014-11" db="EMBL/GenBank/DDBJ databases">
        <authorList>
            <person name="Amaro Gonzalez C."/>
        </authorList>
    </citation>
    <scope>NUCLEOTIDE SEQUENCE</scope>
</reference>
<organism evidence="1">
    <name type="scientific">Anguilla anguilla</name>
    <name type="common">European freshwater eel</name>
    <name type="synonym">Muraena anguilla</name>
    <dbReference type="NCBI Taxonomy" id="7936"/>
    <lineage>
        <taxon>Eukaryota</taxon>
        <taxon>Metazoa</taxon>
        <taxon>Chordata</taxon>
        <taxon>Craniata</taxon>
        <taxon>Vertebrata</taxon>
        <taxon>Euteleostomi</taxon>
        <taxon>Actinopterygii</taxon>
        <taxon>Neopterygii</taxon>
        <taxon>Teleostei</taxon>
        <taxon>Anguilliformes</taxon>
        <taxon>Anguillidae</taxon>
        <taxon>Anguilla</taxon>
    </lineage>
</organism>
<dbReference type="AlphaFoldDB" id="A0A0E9UX63"/>
<sequence>MFLTGLCFCAFLPFVFRTGVVLFFFVFLFSI</sequence>
<protein>
    <submittedName>
        <fullName evidence="1">Uncharacterized protein</fullName>
    </submittedName>
</protein>
<reference evidence="1" key="2">
    <citation type="journal article" date="2015" name="Fish Shellfish Immunol.">
        <title>Early steps in the European eel (Anguilla anguilla)-Vibrio vulnificus interaction in the gills: Role of the RtxA13 toxin.</title>
        <authorList>
            <person name="Callol A."/>
            <person name="Pajuelo D."/>
            <person name="Ebbesson L."/>
            <person name="Teles M."/>
            <person name="MacKenzie S."/>
            <person name="Amaro C."/>
        </authorList>
    </citation>
    <scope>NUCLEOTIDE SEQUENCE</scope>
</reference>
<proteinExistence type="predicted"/>
<evidence type="ECO:0000313" key="1">
    <source>
        <dbReference type="EMBL" id="JAH69765.1"/>
    </source>
</evidence>
<name>A0A0E9UX63_ANGAN</name>
<dbReference type="EMBL" id="GBXM01038812">
    <property type="protein sequence ID" value="JAH69765.1"/>
    <property type="molecule type" value="Transcribed_RNA"/>
</dbReference>